<reference evidence="2" key="1">
    <citation type="journal article" date="2013" name="J. Plant Res.">
        <title>Effect of fungi and light on seed germination of three Opuntia species from semiarid lands of central Mexico.</title>
        <authorList>
            <person name="Delgado-Sanchez P."/>
            <person name="Jimenez-Bremont J.F."/>
            <person name="Guerrero-Gonzalez Mde L."/>
            <person name="Flores J."/>
        </authorList>
    </citation>
    <scope>NUCLEOTIDE SEQUENCE</scope>
    <source>
        <tissue evidence="2">Cladode</tissue>
    </source>
</reference>
<accession>A0A7C9AX39</accession>
<organism evidence="2">
    <name type="scientific">Opuntia streptacantha</name>
    <name type="common">Prickly pear cactus</name>
    <name type="synonym">Opuntia cardona</name>
    <dbReference type="NCBI Taxonomy" id="393608"/>
    <lineage>
        <taxon>Eukaryota</taxon>
        <taxon>Viridiplantae</taxon>
        <taxon>Streptophyta</taxon>
        <taxon>Embryophyta</taxon>
        <taxon>Tracheophyta</taxon>
        <taxon>Spermatophyta</taxon>
        <taxon>Magnoliopsida</taxon>
        <taxon>eudicotyledons</taxon>
        <taxon>Gunneridae</taxon>
        <taxon>Pentapetalae</taxon>
        <taxon>Caryophyllales</taxon>
        <taxon>Cactineae</taxon>
        <taxon>Cactaceae</taxon>
        <taxon>Opuntioideae</taxon>
        <taxon>Opuntia</taxon>
    </lineage>
</organism>
<dbReference type="EMBL" id="GISG01280445">
    <property type="protein sequence ID" value="MBA4678810.1"/>
    <property type="molecule type" value="Transcribed_RNA"/>
</dbReference>
<proteinExistence type="predicted"/>
<dbReference type="AlphaFoldDB" id="A0A7C9AX39"/>
<protein>
    <submittedName>
        <fullName evidence="2">Uncharacterized protein</fullName>
    </submittedName>
</protein>
<feature type="region of interest" description="Disordered" evidence="1">
    <location>
        <begin position="103"/>
        <end position="124"/>
    </location>
</feature>
<evidence type="ECO:0000256" key="1">
    <source>
        <dbReference type="SAM" id="MobiDB-lite"/>
    </source>
</evidence>
<dbReference type="EMBL" id="GISG01280447">
    <property type="protein sequence ID" value="MBA4678812.1"/>
    <property type="molecule type" value="Transcribed_RNA"/>
</dbReference>
<dbReference type="EMBL" id="GISG01280446">
    <property type="protein sequence ID" value="MBA4678811.1"/>
    <property type="molecule type" value="Transcribed_RNA"/>
</dbReference>
<name>A0A7C9AX39_OPUST</name>
<reference evidence="2" key="2">
    <citation type="submission" date="2020-07" db="EMBL/GenBank/DDBJ databases">
        <authorList>
            <person name="Vera ALvarez R."/>
            <person name="Arias-Moreno D.M."/>
            <person name="Jimenez-Jacinto V."/>
            <person name="Jimenez-Bremont J.F."/>
            <person name="Swaminathan K."/>
            <person name="Moose S.P."/>
            <person name="Guerrero-Gonzalez M.L."/>
            <person name="Marino-Ramirez L."/>
            <person name="Landsman D."/>
            <person name="Rodriguez-Kessler M."/>
            <person name="Delgado-Sanchez P."/>
        </authorList>
    </citation>
    <scope>NUCLEOTIDE SEQUENCE</scope>
    <source>
        <tissue evidence="2">Cladode</tissue>
    </source>
</reference>
<sequence length="124" mass="14118">MPNTLSERNAFEQREMRRYEEECPEVELCRRMATLWYRWVETKGLEYPRGFQGTWTRIRELVITMPNIENANTDRIAALLVLPTPTSSGPVYNPRPLAVVSSISSGSSNSVMGPPRQASEEDQA</sequence>
<evidence type="ECO:0000313" key="2">
    <source>
        <dbReference type="EMBL" id="MBA4678812.1"/>
    </source>
</evidence>